<dbReference type="UniPathway" id="UPA00868">
    <property type="reaction ID" value="UER00840"/>
</dbReference>
<evidence type="ECO:0000256" key="6">
    <source>
        <dbReference type="ARBA" id="ARBA00019511"/>
    </source>
</evidence>
<evidence type="ECO:0000256" key="2">
    <source>
        <dbReference type="ARBA" id="ARBA00005145"/>
    </source>
</evidence>
<keyword evidence="8 12" id="KW-0808">Transferase</keyword>
<dbReference type="FunFam" id="3.30.559.10:FF:000007">
    <property type="entry name" value="Dihydrolipoamide acetyltransferase component of pyruvate dehydrogenase complex"/>
    <property type="match status" value="1"/>
</dbReference>
<dbReference type="Gene3D" id="4.10.320.10">
    <property type="entry name" value="E3-binding domain"/>
    <property type="match status" value="1"/>
</dbReference>
<evidence type="ECO:0000256" key="9">
    <source>
        <dbReference type="ARBA" id="ARBA00022823"/>
    </source>
</evidence>
<dbReference type="PANTHER" id="PTHR43416:SF5">
    <property type="entry name" value="DIHYDROLIPOYLLYSINE-RESIDUE SUCCINYLTRANSFERASE COMPONENT OF 2-OXOGLUTARATE DEHYDROGENASE COMPLEX, MITOCHONDRIAL"/>
    <property type="match status" value="1"/>
</dbReference>
<keyword evidence="10 12" id="KW-0012">Acyltransferase</keyword>
<organism evidence="15 16">
    <name type="scientific">Endobacterium cereale</name>
    <dbReference type="NCBI Taxonomy" id="2663029"/>
    <lineage>
        <taxon>Bacteria</taxon>
        <taxon>Pseudomonadati</taxon>
        <taxon>Pseudomonadota</taxon>
        <taxon>Alphaproteobacteria</taxon>
        <taxon>Hyphomicrobiales</taxon>
        <taxon>Rhizobiaceae</taxon>
        <taxon>Endobacterium</taxon>
    </lineage>
</organism>
<dbReference type="SUPFAM" id="SSF51230">
    <property type="entry name" value="Single hybrid motif"/>
    <property type="match status" value="1"/>
</dbReference>
<evidence type="ECO:0000256" key="4">
    <source>
        <dbReference type="ARBA" id="ARBA00011666"/>
    </source>
</evidence>
<dbReference type="EMBL" id="WIXI01000046">
    <property type="protein sequence ID" value="MQY47883.1"/>
    <property type="molecule type" value="Genomic_DNA"/>
</dbReference>
<dbReference type="Pfam" id="PF00364">
    <property type="entry name" value="Biotin_lipoyl"/>
    <property type="match status" value="1"/>
</dbReference>
<dbReference type="Gene3D" id="3.30.559.10">
    <property type="entry name" value="Chloramphenicol acetyltransferase-like domain"/>
    <property type="match status" value="1"/>
</dbReference>
<dbReference type="PROSITE" id="PS00189">
    <property type="entry name" value="LIPOYL"/>
    <property type="match status" value="1"/>
</dbReference>
<dbReference type="SUPFAM" id="SSF52777">
    <property type="entry name" value="CoA-dependent acyltransferases"/>
    <property type="match status" value="1"/>
</dbReference>
<dbReference type="NCBIfam" id="NF004309">
    <property type="entry name" value="PRK05704.1"/>
    <property type="match status" value="1"/>
</dbReference>
<dbReference type="InterPro" id="IPR000089">
    <property type="entry name" value="Biotin_lipoyl"/>
</dbReference>
<dbReference type="Proteomes" id="UP000435138">
    <property type="component" value="Unassembled WGS sequence"/>
</dbReference>
<dbReference type="NCBIfam" id="TIGR01347">
    <property type="entry name" value="sucB"/>
    <property type="match status" value="1"/>
</dbReference>
<evidence type="ECO:0000259" key="14">
    <source>
        <dbReference type="PROSITE" id="PS51826"/>
    </source>
</evidence>
<dbReference type="InterPro" id="IPR001078">
    <property type="entry name" value="2-oxoacid_DH_actylTfrase"/>
</dbReference>
<dbReference type="GO" id="GO:0004149">
    <property type="term" value="F:dihydrolipoyllysine-residue succinyltransferase activity"/>
    <property type="evidence" value="ECO:0007669"/>
    <property type="project" value="UniProtKB-UniRule"/>
</dbReference>
<comment type="subunit">
    <text evidence="4">Forms a 24-polypeptide structural core with octahedral symmetry. Part of the 2-oxoglutarate dehydrogenase (OGDH) complex composed of E1 (2-oxoglutarate dehydrogenase), E2 (dihydrolipoamide succinyltransferase) and E3 (dihydrolipoamide dehydrogenase); the complex contains multiple copies of the three enzymatic components (E1, E2 and E3).</text>
</comment>
<dbReference type="SUPFAM" id="SSF47005">
    <property type="entry name" value="Peripheral subunit-binding domain of 2-oxo acid dehydrogenase complex"/>
    <property type="match status" value="1"/>
</dbReference>
<accession>A0A6A8A9B7</accession>
<dbReference type="RefSeq" id="WP_153355431.1">
    <property type="nucleotide sequence ID" value="NZ_JAYKOO010000009.1"/>
</dbReference>
<name>A0A6A8A9B7_9HYPH</name>
<comment type="similarity">
    <text evidence="3 12">Belongs to the 2-oxoacid dehydrogenase family.</text>
</comment>
<evidence type="ECO:0000256" key="5">
    <source>
        <dbReference type="ARBA" id="ARBA00012945"/>
    </source>
</evidence>
<evidence type="ECO:0000313" key="15">
    <source>
        <dbReference type="EMBL" id="MQY47883.1"/>
    </source>
</evidence>
<dbReference type="InterPro" id="IPR006255">
    <property type="entry name" value="SucB"/>
</dbReference>
<evidence type="ECO:0000256" key="7">
    <source>
        <dbReference type="ARBA" id="ARBA00022532"/>
    </source>
</evidence>
<dbReference type="InterPro" id="IPR003016">
    <property type="entry name" value="2-oxoA_DH_lipoyl-BS"/>
</dbReference>
<dbReference type="GO" id="GO:0005829">
    <property type="term" value="C:cytosol"/>
    <property type="evidence" value="ECO:0007669"/>
    <property type="project" value="TreeGrafter"/>
</dbReference>
<keyword evidence="9 12" id="KW-0450">Lipoyl</keyword>
<protein>
    <recommendedName>
        <fullName evidence="6 12">Dihydrolipoyllysine-residue succinyltransferase component of 2-oxoglutarate dehydrogenase complex</fullName>
        <ecNumber evidence="5 12">2.3.1.61</ecNumber>
    </recommendedName>
    <alternativeName>
        <fullName evidence="12">2-oxoglutarate dehydrogenase complex component E2</fullName>
    </alternativeName>
</protein>
<dbReference type="InterPro" id="IPR023213">
    <property type="entry name" value="CAT-like_dom_sf"/>
</dbReference>
<evidence type="ECO:0000256" key="1">
    <source>
        <dbReference type="ARBA" id="ARBA00004052"/>
    </source>
</evidence>
<evidence type="ECO:0000256" key="3">
    <source>
        <dbReference type="ARBA" id="ARBA00007317"/>
    </source>
</evidence>
<evidence type="ECO:0000313" key="16">
    <source>
        <dbReference type="Proteomes" id="UP000435138"/>
    </source>
</evidence>
<dbReference type="CDD" id="cd06849">
    <property type="entry name" value="lipoyl_domain"/>
    <property type="match status" value="1"/>
</dbReference>
<dbReference type="InterPro" id="IPR036625">
    <property type="entry name" value="E3-bd_dom_sf"/>
</dbReference>
<dbReference type="Gene3D" id="2.40.50.100">
    <property type="match status" value="1"/>
</dbReference>
<dbReference type="PANTHER" id="PTHR43416">
    <property type="entry name" value="DIHYDROLIPOYLLYSINE-RESIDUE SUCCINYLTRANSFERASE COMPONENT OF 2-OXOGLUTARATE DEHYDROGENASE COMPLEX, MITOCHONDRIAL-RELATED"/>
    <property type="match status" value="1"/>
</dbReference>
<proteinExistence type="inferred from homology"/>
<dbReference type="EC" id="2.3.1.61" evidence="5 12"/>
<evidence type="ECO:0000256" key="12">
    <source>
        <dbReference type="RuleBase" id="RU361138"/>
    </source>
</evidence>
<dbReference type="InterPro" id="IPR050537">
    <property type="entry name" value="2-oxoacid_dehydrogenase"/>
</dbReference>
<comment type="caution">
    <text evidence="15">The sequence shown here is derived from an EMBL/GenBank/DDBJ whole genome shotgun (WGS) entry which is preliminary data.</text>
</comment>
<dbReference type="InterPro" id="IPR004167">
    <property type="entry name" value="PSBD"/>
</dbReference>
<dbReference type="GO" id="GO:0033512">
    <property type="term" value="P:L-lysine catabolic process to acetyl-CoA via saccharopine"/>
    <property type="evidence" value="ECO:0007669"/>
    <property type="project" value="UniProtKB-UniRule"/>
</dbReference>
<feature type="domain" description="Peripheral subunit-binding (PSBD)" evidence="14">
    <location>
        <begin position="116"/>
        <end position="153"/>
    </location>
</feature>
<evidence type="ECO:0000259" key="13">
    <source>
        <dbReference type="PROSITE" id="PS50968"/>
    </source>
</evidence>
<dbReference type="GO" id="GO:0045252">
    <property type="term" value="C:oxoglutarate dehydrogenase complex"/>
    <property type="evidence" value="ECO:0007669"/>
    <property type="project" value="UniProtKB-UniRule"/>
</dbReference>
<reference evidence="15 16" key="1">
    <citation type="submission" date="2019-11" db="EMBL/GenBank/DDBJ databases">
        <title>Genome analysis of Rhizobacterium cereale a novel genus and species isolated from maize roots in North Spain.</title>
        <authorList>
            <person name="Menendez E."/>
            <person name="Flores-Felix J.D."/>
            <person name="Ramirez-Bahena M.-H."/>
            <person name="Igual J.M."/>
            <person name="Garcia-Fraile P."/>
            <person name="Peix A."/>
            <person name="Velazquez E."/>
        </authorList>
    </citation>
    <scope>NUCLEOTIDE SEQUENCE [LARGE SCALE GENOMIC DNA]</scope>
    <source>
        <strain evidence="15 16">RZME27</strain>
    </source>
</reference>
<feature type="domain" description="Lipoyl-binding" evidence="13">
    <location>
        <begin position="2"/>
        <end position="77"/>
    </location>
</feature>
<evidence type="ECO:0000256" key="8">
    <source>
        <dbReference type="ARBA" id="ARBA00022679"/>
    </source>
</evidence>
<dbReference type="PROSITE" id="PS51826">
    <property type="entry name" value="PSBD"/>
    <property type="match status" value="1"/>
</dbReference>
<dbReference type="InterPro" id="IPR011053">
    <property type="entry name" value="Single_hybrid_motif"/>
</dbReference>
<dbReference type="AlphaFoldDB" id="A0A6A8A9B7"/>
<comment type="function">
    <text evidence="1 12">E2 component of the 2-oxoglutarate dehydrogenase (OGDH) complex which catalyzes the second step in the conversion of 2-oxoglutarate to succinyl-CoA and CO(2).</text>
</comment>
<dbReference type="PROSITE" id="PS50968">
    <property type="entry name" value="BIOTINYL_LIPOYL"/>
    <property type="match status" value="1"/>
</dbReference>
<comment type="cofactor">
    <cofactor evidence="12">
        <name>(R)-lipoate</name>
        <dbReference type="ChEBI" id="CHEBI:83088"/>
    </cofactor>
    <text evidence="12">Binds 1 lipoyl cofactor covalently.</text>
</comment>
<sequence>MATEIRVPTLGESVSEATVGTWFKKVGDTVKADEPLVELETDKVTVEVPSPVSGVLTEIVAQNGETVGLDALLGQIAEGAAGSASAAAPAATPAAAPAAIPAPAAAAAPAAGSAMPAAPAAAKIAADNNISTSDVDGSGKRGQVLKGDVIAAIAKGTSAPAAPAAAVAAPRPVSSAEDAPREERVKMTRLRQTIAKRLKDAQNTAAMLTTYNEVDMSAVMDLRNRYKDVFEKKHGVKLGFMGFFTKAVTHALKELPAVNAEIDGTDIIYKNYCHVGMAVGTDKGLVVPVIRDADERSIAGVEKELGRLAKAARDGSLSMADMQGGTFTITNGGVYGSLMSSPILNAPQSGILGMHKIQERPVAIGGQVVIRPMMYLALSYDHRIVDGKEAVTFLVRVKESLEDPERLVLDL</sequence>
<evidence type="ECO:0000256" key="11">
    <source>
        <dbReference type="ARBA" id="ARBA00052761"/>
    </source>
</evidence>
<dbReference type="Pfam" id="PF00198">
    <property type="entry name" value="2-oxoacid_dh"/>
    <property type="match status" value="1"/>
</dbReference>
<dbReference type="Pfam" id="PF02817">
    <property type="entry name" value="E3_binding"/>
    <property type="match status" value="1"/>
</dbReference>
<dbReference type="GO" id="GO:0006099">
    <property type="term" value="P:tricarboxylic acid cycle"/>
    <property type="evidence" value="ECO:0007669"/>
    <property type="project" value="UniProtKB-UniRule"/>
</dbReference>
<comment type="catalytic activity">
    <reaction evidence="11 12">
        <text>N(6)-[(R)-dihydrolipoyl]-L-lysyl-[protein] + succinyl-CoA = N(6)-[(R)-S(8)-succinyldihydrolipoyl]-L-lysyl-[protein] + CoA</text>
        <dbReference type="Rhea" id="RHEA:15213"/>
        <dbReference type="Rhea" id="RHEA-COMP:10475"/>
        <dbReference type="Rhea" id="RHEA-COMP:20092"/>
        <dbReference type="ChEBI" id="CHEBI:57287"/>
        <dbReference type="ChEBI" id="CHEBI:57292"/>
        <dbReference type="ChEBI" id="CHEBI:83100"/>
        <dbReference type="ChEBI" id="CHEBI:83120"/>
        <dbReference type="EC" id="2.3.1.61"/>
    </reaction>
</comment>
<comment type="pathway">
    <text evidence="2 12">Amino-acid degradation; L-lysine degradation via saccharopine pathway; glutaryl-CoA from L-lysine: step 6/6.</text>
</comment>
<evidence type="ECO:0000256" key="10">
    <source>
        <dbReference type="ARBA" id="ARBA00023315"/>
    </source>
</evidence>
<keyword evidence="16" id="KW-1185">Reference proteome</keyword>
<keyword evidence="7 12" id="KW-0816">Tricarboxylic acid cycle</keyword>
<gene>
    <name evidence="15" type="primary">odhB</name>
    <name evidence="15" type="ORF">GAO09_17750</name>
</gene>